<evidence type="ECO:0000256" key="8">
    <source>
        <dbReference type="SAM" id="Phobius"/>
    </source>
</evidence>
<dbReference type="Pfam" id="PF04193">
    <property type="entry name" value="PQ-loop"/>
    <property type="match status" value="1"/>
</dbReference>
<feature type="transmembrane region" description="Helical" evidence="8">
    <location>
        <begin position="20"/>
        <end position="37"/>
    </location>
</feature>
<dbReference type="EMBL" id="BGPR01002154">
    <property type="protein sequence ID" value="GBM68638.1"/>
    <property type="molecule type" value="Genomic_DNA"/>
</dbReference>
<evidence type="ECO:0000256" key="2">
    <source>
        <dbReference type="ARBA" id="ARBA00022448"/>
    </source>
</evidence>
<feature type="transmembrane region" description="Helical" evidence="8">
    <location>
        <begin position="75"/>
        <end position="97"/>
    </location>
</feature>
<dbReference type="InterPro" id="IPR006603">
    <property type="entry name" value="PQ-loop_rpt"/>
</dbReference>
<reference evidence="9 10" key="1">
    <citation type="journal article" date="2019" name="Sci. Rep.">
        <title>Orb-weaving spider Araneus ventricosus genome elucidates the spidroin gene catalogue.</title>
        <authorList>
            <person name="Kono N."/>
            <person name="Nakamura H."/>
            <person name="Ohtoshi R."/>
            <person name="Moran D.A.P."/>
            <person name="Shinohara A."/>
            <person name="Yoshida Y."/>
            <person name="Fujiwara M."/>
            <person name="Mori M."/>
            <person name="Tomita M."/>
            <person name="Arakawa K."/>
        </authorList>
    </citation>
    <scope>NUCLEOTIDE SEQUENCE [LARGE SCALE GENOMIC DNA]</scope>
</reference>
<dbReference type="PANTHER" id="PTHR12226:SF2">
    <property type="entry name" value="MANNOSE-P-DOLICHOL UTILIZATION DEFECT 1 PROTEIN"/>
    <property type="match status" value="1"/>
</dbReference>
<comment type="subcellular location">
    <subcellularLocation>
        <location evidence="1">Membrane</location>
        <topology evidence="1">Multi-pass membrane protein</topology>
    </subcellularLocation>
</comment>
<keyword evidence="2" id="KW-0813">Transport</keyword>
<comment type="similarity">
    <text evidence="7">Belongs to the MPDU1 (TC 2.A.43.3) family.</text>
</comment>
<name>A0A4Y2HTR7_ARAVE</name>
<protein>
    <submittedName>
        <fullName evidence="9">Mannose-P-dolichol utilization defect 1 protein</fullName>
    </submittedName>
</protein>
<feature type="transmembrane region" description="Helical" evidence="8">
    <location>
        <begin position="49"/>
        <end position="69"/>
    </location>
</feature>
<evidence type="ECO:0000313" key="9">
    <source>
        <dbReference type="EMBL" id="GBM68638.1"/>
    </source>
</evidence>
<evidence type="ECO:0000256" key="1">
    <source>
        <dbReference type="ARBA" id="ARBA00004141"/>
    </source>
</evidence>
<comment type="caution">
    <text evidence="9">The sequence shown here is derived from an EMBL/GenBank/DDBJ whole genome shotgun (WGS) entry which is preliminary data.</text>
</comment>
<evidence type="ECO:0000256" key="3">
    <source>
        <dbReference type="ARBA" id="ARBA00022692"/>
    </source>
</evidence>
<gene>
    <name evidence="9" type="primary">MPDU1</name>
    <name evidence="9" type="ORF">AVEN_212206_1</name>
</gene>
<evidence type="ECO:0000256" key="4">
    <source>
        <dbReference type="ARBA" id="ARBA00022737"/>
    </source>
</evidence>
<keyword evidence="4" id="KW-0677">Repeat</keyword>
<keyword evidence="3 8" id="KW-0812">Transmembrane</keyword>
<keyword evidence="10" id="KW-1185">Reference proteome</keyword>
<dbReference type="Proteomes" id="UP000499080">
    <property type="component" value="Unassembled WGS sequence"/>
</dbReference>
<dbReference type="Gene3D" id="1.20.1280.290">
    <property type="match status" value="1"/>
</dbReference>
<dbReference type="GO" id="GO:0009312">
    <property type="term" value="P:oligosaccharide biosynthetic process"/>
    <property type="evidence" value="ECO:0007669"/>
    <property type="project" value="TreeGrafter"/>
</dbReference>
<dbReference type="OrthoDB" id="271506at2759"/>
<evidence type="ECO:0000256" key="6">
    <source>
        <dbReference type="ARBA" id="ARBA00023136"/>
    </source>
</evidence>
<sequence>MFVLFRLVSSCPDFGGKVGLAMLVLGLSLKVMMIQAVKNFQNGHTGQLSGMTVNLLFLGGLARIFTSIQETGDPMIIFTFMVASLANGVLAAQVLYYRKETARALLEAKKKKKAN</sequence>
<dbReference type="AlphaFoldDB" id="A0A4Y2HTR7"/>
<organism evidence="9 10">
    <name type="scientific">Araneus ventricosus</name>
    <name type="common">Orbweaver spider</name>
    <name type="synonym">Epeira ventricosa</name>
    <dbReference type="NCBI Taxonomy" id="182803"/>
    <lineage>
        <taxon>Eukaryota</taxon>
        <taxon>Metazoa</taxon>
        <taxon>Ecdysozoa</taxon>
        <taxon>Arthropoda</taxon>
        <taxon>Chelicerata</taxon>
        <taxon>Arachnida</taxon>
        <taxon>Araneae</taxon>
        <taxon>Araneomorphae</taxon>
        <taxon>Entelegynae</taxon>
        <taxon>Araneoidea</taxon>
        <taxon>Araneidae</taxon>
        <taxon>Araneus</taxon>
    </lineage>
</organism>
<keyword evidence="6 8" id="KW-0472">Membrane</keyword>
<evidence type="ECO:0000256" key="7">
    <source>
        <dbReference type="ARBA" id="ARBA00038475"/>
    </source>
</evidence>
<dbReference type="PANTHER" id="PTHR12226">
    <property type="entry name" value="MANNOSE-P-DOLICHOL UTILIZATION DEFECT 1 LEC35 -RELATED"/>
    <property type="match status" value="1"/>
</dbReference>
<proteinExistence type="inferred from homology"/>
<evidence type="ECO:0000256" key="5">
    <source>
        <dbReference type="ARBA" id="ARBA00022989"/>
    </source>
</evidence>
<evidence type="ECO:0000313" key="10">
    <source>
        <dbReference type="Proteomes" id="UP000499080"/>
    </source>
</evidence>
<dbReference type="InterPro" id="IPR016817">
    <property type="entry name" value="MannP-dilichol_defect-1"/>
</dbReference>
<keyword evidence="5 8" id="KW-1133">Transmembrane helix</keyword>
<accession>A0A4Y2HTR7</accession>